<dbReference type="AlphaFoldDB" id="A0AAD7KPG8"/>
<gene>
    <name evidence="2" type="ORF">O6P43_033159</name>
</gene>
<name>A0AAD7KPG8_QUISA</name>
<evidence type="ECO:0000313" key="3">
    <source>
        <dbReference type="Proteomes" id="UP001163823"/>
    </source>
</evidence>
<keyword evidence="1" id="KW-1133">Transmembrane helix</keyword>
<keyword evidence="1" id="KW-0812">Transmembrane</keyword>
<dbReference type="KEGG" id="qsa:O6P43_033159"/>
<reference evidence="2" key="1">
    <citation type="journal article" date="2023" name="Science">
        <title>Elucidation of the pathway for biosynthesis of saponin adjuvants from the soapbark tree.</title>
        <authorList>
            <person name="Reed J."/>
            <person name="Orme A."/>
            <person name="El-Demerdash A."/>
            <person name="Owen C."/>
            <person name="Martin L.B.B."/>
            <person name="Misra R.C."/>
            <person name="Kikuchi S."/>
            <person name="Rejzek M."/>
            <person name="Martin A.C."/>
            <person name="Harkess A."/>
            <person name="Leebens-Mack J."/>
            <person name="Louveau T."/>
            <person name="Stephenson M.J."/>
            <person name="Osbourn A."/>
        </authorList>
    </citation>
    <scope>NUCLEOTIDE SEQUENCE</scope>
    <source>
        <strain evidence="2">S10</strain>
    </source>
</reference>
<protein>
    <submittedName>
        <fullName evidence="2">Uncharacterized protein</fullName>
    </submittedName>
</protein>
<dbReference type="EMBL" id="JARAOO010000014">
    <property type="protein sequence ID" value="KAJ7943638.1"/>
    <property type="molecule type" value="Genomic_DNA"/>
</dbReference>
<organism evidence="2 3">
    <name type="scientific">Quillaja saponaria</name>
    <name type="common">Soap bark tree</name>
    <dbReference type="NCBI Taxonomy" id="32244"/>
    <lineage>
        <taxon>Eukaryota</taxon>
        <taxon>Viridiplantae</taxon>
        <taxon>Streptophyta</taxon>
        <taxon>Embryophyta</taxon>
        <taxon>Tracheophyta</taxon>
        <taxon>Spermatophyta</taxon>
        <taxon>Magnoliopsida</taxon>
        <taxon>eudicotyledons</taxon>
        <taxon>Gunneridae</taxon>
        <taxon>Pentapetalae</taxon>
        <taxon>rosids</taxon>
        <taxon>fabids</taxon>
        <taxon>Fabales</taxon>
        <taxon>Quillajaceae</taxon>
        <taxon>Quillaja</taxon>
    </lineage>
</organism>
<keyword evidence="3" id="KW-1185">Reference proteome</keyword>
<sequence>MVLETEIDSSSLQGIPLYSGPSMLPLLLLSCCQEVFWFCWQEGIEVKQGQQLKYSRALSWLFSGVGSISSFDLLFWLPWNIPEGMQQPKVGSCSRKTQPRRRVCKAVALPLCGICYCLVPFDLRVNLN</sequence>
<evidence type="ECO:0000256" key="1">
    <source>
        <dbReference type="SAM" id="Phobius"/>
    </source>
</evidence>
<dbReference type="Proteomes" id="UP001163823">
    <property type="component" value="Chromosome 14"/>
</dbReference>
<feature type="transmembrane region" description="Helical" evidence="1">
    <location>
        <begin position="60"/>
        <end position="81"/>
    </location>
</feature>
<proteinExistence type="predicted"/>
<evidence type="ECO:0000313" key="2">
    <source>
        <dbReference type="EMBL" id="KAJ7943638.1"/>
    </source>
</evidence>
<keyword evidence="1" id="KW-0472">Membrane</keyword>
<accession>A0AAD7KPG8</accession>
<comment type="caution">
    <text evidence="2">The sequence shown here is derived from an EMBL/GenBank/DDBJ whole genome shotgun (WGS) entry which is preliminary data.</text>
</comment>